<dbReference type="PANTHER" id="PTHR33705:SF2">
    <property type="entry name" value="PHOSPHOCARRIER PROTEIN NPR"/>
    <property type="match status" value="1"/>
</dbReference>
<accession>A0ABU5K393</accession>
<sequence>MVEKIFTILDDGGLHARPSTILVNAVSSFKSEVTLEYKEKQVNLKSIMGVMALGVPKGAQVKVIAKGEDEEQVLQRVSQVMQAQSVSAR</sequence>
<gene>
    <name evidence="9" type="ORF">U2I54_24635</name>
</gene>
<dbReference type="PROSITE" id="PS00589">
    <property type="entry name" value="PTS_HPR_SER"/>
    <property type="match status" value="1"/>
</dbReference>
<dbReference type="Gene3D" id="3.30.1340.10">
    <property type="entry name" value="HPr-like"/>
    <property type="match status" value="1"/>
</dbReference>
<comment type="caution">
    <text evidence="9">The sequence shown here is derived from an EMBL/GenBank/DDBJ whole genome shotgun (WGS) entry which is preliminary data.</text>
</comment>
<dbReference type="RefSeq" id="WP_374219422.1">
    <property type="nucleotide sequence ID" value="NZ_JAXOVW010000114.1"/>
</dbReference>
<dbReference type="CDD" id="cd00367">
    <property type="entry name" value="PTS-HPr_like"/>
    <property type="match status" value="1"/>
</dbReference>
<evidence type="ECO:0000256" key="1">
    <source>
        <dbReference type="ARBA" id="ARBA00003681"/>
    </source>
</evidence>
<dbReference type="InterPro" id="IPR000032">
    <property type="entry name" value="HPr-like"/>
</dbReference>
<dbReference type="InterPro" id="IPR035895">
    <property type="entry name" value="HPr-like_sf"/>
</dbReference>
<proteinExistence type="inferred from homology"/>
<dbReference type="PROSITE" id="PS51350">
    <property type="entry name" value="PTS_HPR_DOM"/>
    <property type="match status" value="1"/>
</dbReference>
<dbReference type="NCBIfam" id="NF010352">
    <property type="entry name" value="PRK13780.1"/>
    <property type="match status" value="1"/>
</dbReference>
<reference evidence="10" key="1">
    <citation type="submission" date="2023-11" db="EMBL/GenBank/DDBJ databases">
        <title>Genome Sequence of Bacillus pseudomycoides stain BUPM19.</title>
        <authorList>
            <person name="Farhat A."/>
        </authorList>
    </citation>
    <scope>NUCLEOTIDE SEQUENCE [LARGE SCALE GENOMIC DNA]</scope>
    <source>
        <strain evidence="10">BUPM19</strain>
    </source>
</reference>
<comment type="function">
    <text evidence="1">General (non sugar-specific) component of the phosphoenolpyruvate-dependent sugar phosphotransferase system (sugar PTS). This major carbohydrate active-transport system catalyzes the phosphorylation of incoming sugar substrates concomitantly with their translocation across the cell membrane. The phosphoryl group from phosphoenolpyruvate (PEP) is transferred to the phosphoryl carrier protein HPr by enzyme I. Phospho-HPr then transfers it to the PTS EIIA domain.</text>
</comment>
<protein>
    <recommendedName>
        <fullName evidence="4">Phosphocarrier protein HPr</fullName>
    </recommendedName>
</protein>
<keyword evidence="6" id="KW-0762">Sugar transport</keyword>
<dbReference type="InterPro" id="IPR002114">
    <property type="entry name" value="PTS_HPr_Ser_P_site"/>
</dbReference>
<dbReference type="PRINTS" id="PR00107">
    <property type="entry name" value="PHOSPHOCPHPR"/>
</dbReference>
<keyword evidence="10" id="KW-1185">Reference proteome</keyword>
<dbReference type="SUPFAM" id="SSF55594">
    <property type="entry name" value="HPr-like"/>
    <property type="match status" value="1"/>
</dbReference>
<dbReference type="InterPro" id="IPR050399">
    <property type="entry name" value="HPr"/>
</dbReference>
<dbReference type="PANTHER" id="PTHR33705">
    <property type="entry name" value="PHOSPHOCARRIER PROTEIN HPR"/>
    <property type="match status" value="1"/>
</dbReference>
<evidence type="ECO:0000313" key="9">
    <source>
        <dbReference type="EMBL" id="MDZ5610138.1"/>
    </source>
</evidence>
<evidence type="ECO:0000256" key="3">
    <source>
        <dbReference type="ARBA" id="ARBA00010736"/>
    </source>
</evidence>
<dbReference type="Proteomes" id="UP001291930">
    <property type="component" value="Unassembled WGS sequence"/>
</dbReference>
<dbReference type="Pfam" id="PF00381">
    <property type="entry name" value="PTS-HPr"/>
    <property type="match status" value="1"/>
</dbReference>
<comment type="similarity">
    <text evidence="3">Belongs to the HPr family.</text>
</comment>
<evidence type="ECO:0000313" key="10">
    <source>
        <dbReference type="Proteomes" id="UP001291930"/>
    </source>
</evidence>
<comment type="subcellular location">
    <subcellularLocation>
        <location evidence="2">Cytoplasm</location>
    </subcellularLocation>
</comment>
<dbReference type="NCBIfam" id="TIGR01003">
    <property type="entry name" value="PTS_HPr_family"/>
    <property type="match status" value="1"/>
</dbReference>
<organism evidence="9 10">
    <name type="scientific">Bacillus bingmayongensis</name>
    <dbReference type="NCBI Taxonomy" id="1150157"/>
    <lineage>
        <taxon>Bacteria</taxon>
        <taxon>Bacillati</taxon>
        <taxon>Bacillota</taxon>
        <taxon>Bacilli</taxon>
        <taxon>Bacillales</taxon>
        <taxon>Bacillaceae</taxon>
        <taxon>Bacillus</taxon>
    </lineage>
</organism>
<dbReference type="PROSITE" id="PS00369">
    <property type="entry name" value="PTS_HPR_HIS"/>
    <property type="match status" value="1"/>
</dbReference>
<dbReference type="InterPro" id="IPR001020">
    <property type="entry name" value="PTS_HPr_His_P_site"/>
</dbReference>
<keyword evidence="5" id="KW-0963">Cytoplasm</keyword>
<dbReference type="EMBL" id="JAXOVW010000114">
    <property type="protein sequence ID" value="MDZ5610138.1"/>
    <property type="molecule type" value="Genomic_DNA"/>
</dbReference>
<evidence type="ECO:0000256" key="4">
    <source>
        <dbReference type="ARBA" id="ARBA00020422"/>
    </source>
</evidence>
<name>A0ABU5K393_9BACI</name>
<evidence type="ECO:0000256" key="6">
    <source>
        <dbReference type="ARBA" id="ARBA00022597"/>
    </source>
</evidence>
<evidence type="ECO:0000256" key="7">
    <source>
        <dbReference type="ARBA" id="ARBA00022683"/>
    </source>
</evidence>
<keyword evidence="6" id="KW-0813">Transport</keyword>
<evidence type="ECO:0000256" key="5">
    <source>
        <dbReference type="ARBA" id="ARBA00022490"/>
    </source>
</evidence>
<keyword evidence="7" id="KW-0598">Phosphotransferase system</keyword>
<evidence type="ECO:0000259" key="8">
    <source>
        <dbReference type="PROSITE" id="PS51350"/>
    </source>
</evidence>
<evidence type="ECO:0000256" key="2">
    <source>
        <dbReference type="ARBA" id="ARBA00004496"/>
    </source>
</evidence>
<feature type="domain" description="HPr" evidence="8">
    <location>
        <begin position="1"/>
        <end position="89"/>
    </location>
</feature>